<dbReference type="Proteomes" id="UP001497482">
    <property type="component" value="Chromosome 14"/>
</dbReference>
<evidence type="ECO:0000256" key="1">
    <source>
        <dbReference type="SAM" id="MobiDB-lite"/>
    </source>
</evidence>
<organism evidence="2 3">
    <name type="scientific">Knipowitschia caucasica</name>
    <name type="common">Caucasian dwarf goby</name>
    <name type="synonym">Pomatoschistus caucasicus</name>
    <dbReference type="NCBI Taxonomy" id="637954"/>
    <lineage>
        <taxon>Eukaryota</taxon>
        <taxon>Metazoa</taxon>
        <taxon>Chordata</taxon>
        <taxon>Craniata</taxon>
        <taxon>Vertebrata</taxon>
        <taxon>Euteleostomi</taxon>
        <taxon>Actinopterygii</taxon>
        <taxon>Neopterygii</taxon>
        <taxon>Teleostei</taxon>
        <taxon>Neoteleostei</taxon>
        <taxon>Acanthomorphata</taxon>
        <taxon>Gobiaria</taxon>
        <taxon>Gobiiformes</taxon>
        <taxon>Gobioidei</taxon>
        <taxon>Gobiidae</taxon>
        <taxon>Gobiinae</taxon>
        <taxon>Knipowitschia</taxon>
    </lineage>
</organism>
<feature type="region of interest" description="Disordered" evidence="1">
    <location>
        <begin position="1"/>
        <end position="73"/>
    </location>
</feature>
<dbReference type="AlphaFoldDB" id="A0AAV2JUI3"/>
<dbReference type="EMBL" id="OZ035836">
    <property type="protein sequence ID" value="CAL1580413.1"/>
    <property type="molecule type" value="Genomic_DNA"/>
</dbReference>
<proteinExistence type="predicted"/>
<evidence type="ECO:0000313" key="2">
    <source>
        <dbReference type="EMBL" id="CAL1580413.1"/>
    </source>
</evidence>
<feature type="compositionally biased region" description="Low complexity" evidence="1">
    <location>
        <begin position="22"/>
        <end position="45"/>
    </location>
</feature>
<feature type="compositionally biased region" description="Basic residues" evidence="1">
    <location>
        <begin position="1"/>
        <end position="10"/>
    </location>
</feature>
<accession>A0AAV2JUI3</accession>
<keyword evidence="3" id="KW-1185">Reference proteome</keyword>
<gene>
    <name evidence="2" type="ORF">KC01_LOCUS11258</name>
</gene>
<reference evidence="2 3" key="1">
    <citation type="submission" date="2024-04" db="EMBL/GenBank/DDBJ databases">
        <authorList>
            <person name="Waldvogel A.-M."/>
            <person name="Schoenle A."/>
        </authorList>
    </citation>
    <scope>NUCLEOTIDE SEQUENCE [LARGE SCALE GENOMIC DNA]</scope>
</reference>
<name>A0AAV2JUI3_KNICA</name>
<evidence type="ECO:0000313" key="3">
    <source>
        <dbReference type="Proteomes" id="UP001497482"/>
    </source>
</evidence>
<protein>
    <submittedName>
        <fullName evidence="2">Uncharacterized protein</fullName>
    </submittedName>
</protein>
<sequence>MVVRKTRNRHCNVSGGREKGGQRQQTTAGRQKSRSRYGSGRVRGVTPGREQQRVRRRGPAVETQRPWRTAPNM</sequence>